<evidence type="ECO:0000313" key="1">
    <source>
        <dbReference type="EMBL" id="JAE16710.1"/>
    </source>
</evidence>
<dbReference type="EMBL" id="GBRH01181186">
    <property type="protein sequence ID" value="JAE16710.1"/>
    <property type="molecule type" value="Transcribed_RNA"/>
</dbReference>
<sequence>MAKSIHHARVLIRQRHIRFVIHTRYLHMYQTL</sequence>
<reference evidence="1" key="2">
    <citation type="journal article" date="2015" name="Data Brief">
        <title>Shoot transcriptome of the giant reed, Arundo donax.</title>
        <authorList>
            <person name="Barrero R.A."/>
            <person name="Guerrero F.D."/>
            <person name="Moolhuijzen P."/>
            <person name="Goolsby J.A."/>
            <person name="Tidwell J."/>
            <person name="Bellgard S.E."/>
            <person name="Bellgard M.I."/>
        </authorList>
    </citation>
    <scope>NUCLEOTIDE SEQUENCE</scope>
    <source>
        <tissue evidence="1">Shoot tissue taken approximately 20 cm above the soil surface</tissue>
    </source>
</reference>
<protein>
    <submittedName>
        <fullName evidence="1">Uncharacterized protein</fullName>
    </submittedName>
</protein>
<dbReference type="AlphaFoldDB" id="A0A0A9FV28"/>
<accession>A0A0A9FV28</accession>
<proteinExistence type="predicted"/>
<name>A0A0A9FV28_ARUDO</name>
<organism evidence="1">
    <name type="scientific">Arundo donax</name>
    <name type="common">Giant reed</name>
    <name type="synonym">Donax arundinaceus</name>
    <dbReference type="NCBI Taxonomy" id="35708"/>
    <lineage>
        <taxon>Eukaryota</taxon>
        <taxon>Viridiplantae</taxon>
        <taxon>Streptophyta</taxon>
        <taxon>Embryophyta</taxon>
        <taxon>Tracheophyta</taxon>
        <taxon>Spermatophyta</taxon>
        <taxon>Magnoliopsida</taxon>
        <taxon>Liliopsida</taxon>
        <taxon>Poales</taxon>
        <taxon>Poaceae</taxon>
        <taxon>PACMAD clade</taxon>
        <taxon>Arundinoideae</taxon>
        <taxon>Arundineae</taxon>
        <taxon>Arundo</taxon>
    </lineage>
</organism>
<reference evidence="1" key="1">
    <citation type="submission" date="2014-09" db="EMBL/GenBank/DDBJ databases">
        <authorList>
            <person name="Magalhaes I.L.F."/>
            <person name="Oliveira U."/>
            <person name="Santos F.R."/>
            <person name="Vidigal T.H.D.A."/>
            <person name="Brescovit A.D."/>
            <person name="Santos A.J."/>
        </authorList>
    </citation>
    <scope>NUCLEOTIDE SEQUENCE</scope>
    <source>
        <tissue evidence="1">Shoot tissue taken approximately 20 cm above the soil surface</tissue>
    </source>
</reference>